<evidence type="ECO:0000313" key="2">
    <source>
        <dbReference type="Proteomes" id="UP000011518"/>
    </source>
</evidence>
<name>L9KJ10_TUPCH</name>
<reference evidence="2" key="1">
    <citation type="submission" date="2012-07" db="EMBL/GenBank/DDBJ databases">
        <title>Genome of the Chinese tree shrew, a rising model animal genetically related to primates.</title>
        <authorList>
            <person name="Zhang G."/>
            <person name="Fan Y."/>
            <person name="Yao Y."/>
            <person name="Huang Z."/>
        </authorList>
    </citation>
    <scope>NUCLEOTIDE SEQUENCE [LARGE SCALE GENOMIC DNA]</scope>
</reference>
<dbReference type="AlphaFoldDB" id="L9KJ10"/>
<dbReference type="InParanoid" id="L9KJ10"/>
<evidence type="ECO:0000313" key="1">
    <source>
        <dbReference type="EMBL" id="ELW62459.1"/>
    </source>
</evidence>
<reference evidence="2" key="2">
    <citation type="journal article" date="2013" name="Nat. Commun.">
        <title>Genome of the Chinese tree shrew.</title>
        <authorList>
            <person name="Fan Y."/>
            <person name="Huang Z.Y."/>
            <person name="Cao C.C."/>
            <person name="Chen C.S."/>
            <person name="Chen Y.X."/>
            <person name="Fan D.D."/>
            <person name="He J."/>
            <person name="Hou H.L."/>
            <person name="Hu L."/>
            <person name="Hu X.T."/>
            <person name="Jiang X.T."/>
            <person name="Lai R."/>
            <person name="Lang Y.S."/>
            <person name="Liang B."/>
            <person name="Liao S.G."/>
            <person name="Mu D."/>
            <person name="Ma Y.Y."/>
            <person name="Niu Y.Y."/>
            <person name="Sun X.Q."/>
            <person name="Xia J.Q."/>
            <person name="Xiao J."/>
            <person name="Xiong Z.Q."/>
            <person name="Xu L."/>
            <person name="Yang L."/>
            <person name="Zhang Y."/>
            <person name="Zhao W."/>
            <person name="Zhao X.D."/>
            <person name="Zheng Y.T."/>
            <person name="Zhou J.M."/>
            <person name="Zhu Y.B."/>
            <person name="Zhang G.J."/>
            <person name="Wang J."/>
            <person name="Yao Y.G."/>
        </authorList>
    </citation>
    <scope>NUCLEOTIDE SEQUENCE [LARGE SCALE GENOMIC DNA]</scope>
</reference>
<accession>L9KJ10</accession>
<protein>
    <submittedName>
        <fullName evidence="1">Uncharacterized protein</fullName>
    </submittedName>
</protein>
<gene>
    <name evidence="1" type="ORF">TREES_T100018754</name>
</gene>
<sequence length="171" mass="18769">MFMTGDQAVLRCQACQSTDEDKLGQEFGTSHAKSDTCFEVLLSYDCSFLFLVYIIYGITGPASRGRGLPGSVAPAQICHTWACRDSADQFYLEDPHRSRGSDHRVVELARRVSSSPKQLLARTSGLGFTVGHSDGRDECGCRALPSPRAFAWRTSCLRNFRPLFVELPGGG</sequence>
<organism evidence="1 2">
    <name type="scientific">Tupaia chinensis</name>
    <name type="common">Chinese tree shrew</name>
    <name type="synonym">Tupaia belangeri chinensis</name>
    <dbReference type="NCBI Taxonomy" id="246437"/>
    <lineage>
        <taxon>Eukaryota</taxon>
        <taxon>Metazoa</taxon>
        <taxon>Chordata</taxon>
        <taxon>Craniata</taxon>
        <taxon>Vertebrata</taxon>
        <taxon>Euteleostomi</taxon>
        <taxon>Mammalia</taxon>
        <taxon>Eutheria</taxon>
        <taxon>Euarchontoglires</taxon>
        <taxon>Scandentia</taxon>
        <taxon>Tupaiidae</taxon>
        <taxon>Tupaia</taxon>
    </lineage>
</organism>
<dbReference type="Proteomes" id="UP000011518">
    <property type="component" value="Unassembled WGS sequence"/>
</dbReference>
<keyword evidence="2" id="KW-1185">Reference proteome</keyword>
<dbReference type="EMBL" id="KB320814">
    <property type="protein sequence ID" value="ELW62459.1"/>
    <property type="molecule type" value="Genomic_DNA"/>
</dbReference>
<proteinExistence type="predicted"/>